<evidence type="ECO:0000313" key="6">
    <source>
        <dbReference type="Proteomes" id="UP000694388"/>
    </source>
</evidence>
<dbReference type="GO" id="GO:1990918">
    <property type="term" value="P:double-strand break repair involved in meiotic recombination"/>
    <property type="evidence" value="ECO:0007669"/>
    <property type="project" value="TreeGrafter"/>
</dbReference>
<evidence type="ECO:0000256" key="3">
    <source>
        <dbReference type="ARBA" id="ARBA00022840"/>
    </source>
</evidence>
<dbReference type="PROSITE" id="PS51193">
    <property type="entry name" value="HELICASE_ATP_BIND_2"/>
    <property type="match status" value="1"/>
</dbReference>
<dbReference type="Pfam" id="PF06733">
    <property type="entry name" value="DEAD_2"/>
    <property type="match status" value="1"/>
</dbReference>
<dbReference type="GO" id="GO:0003677">
    <property type="term" value="F:DNA binding"/>
    <property type="evidence" value="ECO:0007669"/>
    <property type="project" value="InterPro"/>
</dbReference>
<reference evidence="5" key="2">
    <citation type="submission" date="2025-09" db="UniProtKB">
        <authorList>
            <consortium name="Ensembl"/>
        </authorList>
    </citation>
    <scope>IDENTIFICATION</scope>
</reference>
<dbReference type="Ensembl" id="ENSEBUT00000019095.1">
    <property type="protein sequence ID" value="ENSEBUP00000018519.1"/>
    <property type="gene ID" value="ENSEBUG00000011563.1"/>
</dbReference>
<accession>A0A8C4QP73</accession>
<dbReference type="GO" id="GO:0005634">
    <property type="term" value="C:nucleus"/>
    <property type="evidence" value="ECO:0007669"/>
    <property type="project" value="TreeGrafter"/>
</dbReference>
<reference evidence="5" key="1">
    <citation type="submission" date="2025-08" db="UniProtKB">
        <authorList>
            <consortium name="Ensembl"/>
        </authorList>
    </citation>
    <scope>IDENTIFICATION</scope>
</reference>
<dbReference type="Gene3D" id="3.40.50.300">
    <property type="entry name" value="P-loop containing nucleotide triphosphate hydrolases"/>
    <property type="match status" value="2"/>
</dbReference>
<dbReference type="SMART" id="SM00488">
    <property type="entry name" value="DEXDc2"/>
    <property type="match status" value="1"/>
</dbReference>
<evidence type="ECO:0000313" key="5">
    <source>
        <dbReference type="Ensembl" id="ENSEBUP00000018519.1"/>
    </source>
</evidence>
<keyword evidence="2" id="KW-0378">Hydrolase</keyword>
<dbReference type="GO" id="GO:0005524">
    <property type="term" value="F:ATP binding"/>
    <property type="evidence" value="ECO:0007669"/>
    <property type="project" value="UniProtKB-KW"/>
</dbReference>
<dbReference type="InterPro" id="IPR014013">
    <property type="entry name" value="Helic_SF1/SF2_ATP-bd_DinG/Rad3"/>
</dbReference>
<keyword evidence="3" id="KW-0067">ATP-binding</keyword>
<sequence>MDDFAKDSKRFRVNLMKRKHRVQMGVTYDDELECNMCCCNGLTRERGSEEGHLQELDGIGGGCCPGGGPEDECKDEEKSHPVPKIFFATRTHKQISQVTRELARTAYGSVPMTILSSREFTCIHPEVSIVPHKAEACRELIEQEQEQHLHFQGKSCLFHQGVKRLSDQADLQGCWGLSRAWDIEDLVTLGRRTKACPYFAARALAAQASLIFCPYNYLIDPQIRQNIDIHLRGQIVVLDEAHNIEDSSREAASFSLSLPSICSASMELQSFAKTSETRASAYDALYALCFSIYGWMEEGENGLAQRDFELWCREWSGKEMVAILQGWGITPLTYKVLQRNFNLILEREEAQNIHAAKGNSKKNLSKRQVFLPAISAVTKGVLQGLLMVLGYLFKEEYRYAEDYRVVLARSMASSAPKPDQPDAEGFFSRQPVGKRNKSRIMAPLLTLHLWCLNPAVAFSEIAESAHCVVLSSGTLAPLTSFASELNTPFPIQLEASHVIPENQLWVGSLGQGPSGRPLCATYKNVDTFPFQDELGDLLLAVSQIIPNGLLCFVPSYRVETSIINHLYNHHFQQIILSSFPSFPDLYSQFSLSLFTYLLQAGLLTSPAHFSPA</sequence>
<feature type="domain" description="Helicase ATP-binding" evidence="4">
    <location>
        <begin position="1"/>
        <end position="289"/>
    </location>
</feature>
<keyword evidence="6" id="KW-1185">Reference proteome</keyword>
<name>A0A8C4QP73_EPTBU</name>
<dbReference type="PANTHER" id="PTHR11472">
    <property type="entry name" value="DNA REPAIR DEAD HELICASE RAD3/XP-D SUBFAMILY MEMBER"/>
    <property type="match status" value="1"/>
</dbReference>
<dbReference type="GeneTree" id="ENSGT00950000182970"/>
<dbReference type="GO" id="GO:0003678">
    <property type="term" value="F:DNA helicase activity"/>
    <property type="evidence" value="ECO:0007669"/>
    <property type="project" value="InterPro"/>
</dbReference>
<evidence type="ECO:0000259" key="4">
    <source>
        <dbReference type="PROSITE" id="PS51193"/>
    </source>
</evidence>
<dbReference type="GO" id="GO:0016818">
    <property type="term" value="F:hydrolase activity, acting on acid anhydrides, in phosphorus-containing anhydrides"/>
    <property type="evidence" value="ECO:0007669"/>
    <property type="project" value="InterPro"/>
</dbReference>
<evidence type="ECO:0000256" key="1">
    <source>
        <dbReference type="ARBA" id="ARBA00022741"/>
    </source>
</evidence>
<evidence type="ECO:0000256" key="2">
    <source>
        <dbReference type="ARBA" id="ARBA00022801"/>
    </source>
</evidence>
<dbReference type="InterPro" id="IPR010614">
    <property type="entry name" value="RAD3-like_helicase_DEAD"/>
</dbReference>
<dbReference type="InterPro" id="IPR045028">
    <property type="entry name" value="DinG/Rad3-like"/>
</dbReference>
<dbReference type="InterPro" id="IPR027417">
    <property type="entry name" value="P-loop_NTPase"/>
</dbReference>
<dbReference type="OMA" id="NWIMESS"/>
<keyword evidence="1" id="KW-0547">Nucleotide-binding</keyword>
<dbReference type="GO" id="GO:0006289">
    <property type="term" value="P:nucleotide-excision repair"/>
    <property type="evidence" value="ECO:0007669"/>
    <property type="project" value="TreeGrafter"/>
</dbReference>
<dbReference type="InterPro" id="IPR006554">
    <property type="entry name" value="Helicase-like_DEXD_c2"/>
</dbReference>
<dbReference type="AlphaFoldDB" id="A0A8C4QP73"/>
<dbReference type="PANTHER" id="PTHR11472:SF47">
    <property type="entry name" value="FANCONI ANEMIA GROUP J PROTEIN"/>
    <property type="match status" value="1"/>
</dbReference>
<organism evidence="5 6">
    <name type="scientific">Eptatretus burgeri</name>
    <name type="common">Inshore hagfish</name>
    <dbReference type="NCBI Taxonomy" id="7764"/>
    <lineage>
        <taxon>Eukaryota</taxon>
        <taxon>Metazoa</taxon>
        <taxon>Chordata</taxon>
        <taxon>Craniata</taxon>
        <taxon>Vertebrata</taxon>
        <taxon>Cyclostomata</taxon>
        <taxon>Myxini</taxon>
        <taxon>Myxiniformes</taxon>
        <taxon>Myxinidae</taxon>
        <taxon>Eptatretinae</taxon>
        <taxon>Eptatretus</taxon>
    </lineage>
</organism>
<protein>
    <recommendedName>
        <fullName evidence="4">Helicase ATP-binding domain-containing protein</fullName>
    </recommendedName>
</protein>
<proteinExistence type="predicted"/>
<dbReference type="Proteomes" id="UP000694388">
    <property type="component" value="Unplaced"/>
</dbReference>